<reference evidence="5" key="1">
    <citation type="submission" date="2017-09" db="EMBL/GenBank/DDBJ databases">
        <title>Depth-based differentiation of microbial function through sediment-hosted aquifers and enrichment of novel symbionts in the deep terrestrial subsurface.</title>
        <authorList>
            <person name="Probst A.J."/>
            <person name="Ladd B."/>
            <person name="Jarett J.K."/>
            <person name="Geller-Mcgrath D.E."/>
            <person name="Sieber C.M.K."/>
            <person name="Emerson J.B."/>
            <person name="Anantharaman K."/>
            <person name="Thomas B.C."/>
            <person name="Malmstrom R."/>
            <person name="Stieglmeier M."/>
            <person name="Klingl A."/>
            <person name="Woyke T."/>
            <person name="Ryan C.M."/>
            <person name="Banfield J.F."/>
        </authorList>
    </citation>
    <scope>NUCLEOTIDE SEQUENCE [LARGE SCALE GENOMIC DNA]</scope>
</reference>
<feature type="coiled-coil region" evidence="2">
    <location>
        <begin position="328"/>
        <end position="386"/>
    </location>
</feature>
<dbReference type="Pfam" id="PF00691">
    <property type="entry name" value="OmpA"/>
    <property type="match status" value="1"/>
</dbReference>
<protein>
    <recommendedName>
        <fullName evidence="3">OmpA-like domain-containing protein</fullName>
    </recommendedName>
</protein>
<gene>
    <name evidence="4" type="ORF">COS91_07780</name>
</gene>
<dbReference type="SUPFAM" id="SSF56935">
    <property type="entry name" value="Porins"/>
    <property type="match status" value="1"/>
</dbReference>
<dbReference type="Gene3D" id="3.30.1330.60">
    <property type="entry name" value="OmpA-like domain"/>
    <property type="match status" value="1"/>
</dbReference>
<evidence type="ECO:0000313" key="4">
    <source>
        <dbReference type="EMBL" id="PIU50801.1"/>
    </source>
</evidence>
<sequence length="515" mass="57504">MISRKFKIIILLFLTLHLTLFTFHFCYADFEDFSVGARAMGMGGAFTGISDDASGLFYNPAGIVQLRRPEILGTGSYLFPGSADSFYGYIGFVYPVMKAGYFGINFLGRGVQARGKYQETTFGISYARSIDSYTSWGVTLKNCAQSNTDPLLPLFFKDRFPSGLSGDLGLIYKMPRNENLSIGIGIMDLGAGTWNFRTGAGYKFPQLFKIFQDSITLADFIIRGDSEFKLNLGVEGWFKPTPDLQKILKENLLGVRIGLKFGTGGDFSFALGAGIKSNNIEKTDWKVDCAIVPVYHSSTGFSGGSYWVSYSLLFGDAKKWEKDELAILAEEKLRREELEKLLEEKKRLEEENRILAEEKRKLEEEKKALEDARKRAMEDLKKLQGITIKEEKERIIIVATETAIHFASGSAEIDEKSYDTINKIAKALKSYPESIISIEGHTDNVPIGPKLKSIYNSNKELSQARAESVAQYFVNQGISPTRLVKNGYGESNPVALNTTADGRAKNRRVEIIIQK</sequence>
<dbReference type="PRINTS" id="PR01023">
    <property type="entry name" value="NAFLGMOTY"/>
</dbReference>
<keyword evidence="1" id="KW-0472">Membrane</keyword>
<name>A0A2M6ZEG5_9BACT</name>
<organism evidence="4 5">
    <name type="scientific">Candidatus Desantisbacteria bacterium CG07_land_8_20_14_0_80_39_15</name>
    <dbReference type="NCBI Taxonomy" id="1974549"/>
    <lineage>
        <taxon>Bacteria</taxon>
        <taxon>Candidatus Desantisiibacteriota</taxon>
    </lineage>
</organism>
<evidence type="ECO:0000259" key="3">
    <source>
        <dbReference type="PROSITE" id="PS51123"/>
    </source>
</evidence>
<accession>A0A2M6ZEG5</accession>
<dbReference type="AlphaFoldDB" id="A0A2M6ZEG5"/>
<dbReference type="PANTHER" id="PTHR30329">
    <property type="entry name" value="STATOR ELEMENT OF FLAGELLAR MOTOR COMPLEX"/>
    <property type="match status" value="1"/>
</dbReference>
<evidence type="ECO:0000256" key="1">
    <source>
        <dbReference type="PROSITE-ProRule" id="PRU00473"/>
    </source>
</evidence>
<dbReference type="PANTHER" id="PTHR30329:SF21">
    <property type="entry name" value="LIPOPROTEIN YIAD-RELATED"/>
    <property type="match status" value="1"/>
</dbReference>
<evidence type="ECO:0000256" key="2">
    <source>
        <dbReference type="SAM" id="Coils"/>
    </source>
</evidence>
<dbReference type="GO" id="GO:0016020">
    <property type="term" value="C:membrane"/>
    <property type="evidence" value="ECO:0007669"/>
    <property type="project" value="UniProtKB-UniRule"/>
</dbReference>
<keyword evidence="2" id="KW-0175">Coiled coil</keyword>
<dbReference type="InterPro" id="IPR006665">
    <property type="entry name" value="OmpA-like"/>
</dbReference>
<dbReference type="EMBL" id="PEWN01000129">
    <property type="protein sequence ID" value="PIU50801.1"/>
    <property type="molecule type" value="Genomic_DNA"/>
</dbReference>
<dbReference type="Gene3D" id="2.40.160.60">
    <property type="entry name" value="Outer membrane protein transport protein (OMPP1/FadL/TodX)"/>
    <property type="match status" value="1"/>
</dbReference>
<feature type="domain" description="OmpA-like" evidence="3">
    <location>
        <begin position="393"/>
        <end position="515"/>
    </location>
</feature>
<dbReference type="Proteomes" id="UP000229227">
    <property type="component" value="Unassembled WGS sequence"/>
</dbReference>
<dbReference type="PROSITE" id="PS51123">
    <property type="entry name" value="OMPA_2"/>
    <property type="match status" value="1"/>
</dbReference>
<dbReference type="InterPro" id="IPR050330">
    <property type="entry name" value="Bact_OuterMem_StrucFunc"/>
</dbReference>
<proteinExistence type="predicted"/>
<comment type="caution">
    <text evidence="4">The sequence shown here is derived from an EMBL/GenBank/DDBJ whole genome shotgun (WGS) entry which is preliminary data.</text>
</comment>
<dbReference type="SUPFAM" id="SSF103088">
    <property type="entry name" value="OmpA-like"/>
    <property type="match status" value="1"/>
</dbReference>
<evidence type="ECO:0000313" key="5">
    <source>
        <dbReference type="Proteomes" id="UP000229227"/>
    </source>
</evidence>
<dbReference type="CDD" id="cd07185">
    <property type="entry name" value="OmpA_C-like"/>
    <property type="match status" value="1"/>
</dbReference>
<dbReference type="InterPro" id="IPR036737">
    <property type="entry name" value="OmpA-like_sf"/>
</dbReference>